<dbReference type="AlphaFoldDB" id="A0A2U9CCQ4"/>
<proteinExistence type="predicted"/>
<keyword evidence="2" id="KW-1185">Reference proteome</keyword>
<accession>A0A2U9CCQ4</accession>
<name>A0A2U9CCQ4_SCOMX</name>
<protein>
    <submittedName>
        <fullName evidence="1">Uncharacterized protein</fullName>
    </submittedName>
</protein>
<reference evidence="1 2" key="1">
    <citation type="submission" date="2017-12" db="EMBL/GenBank/DDBJ databases">
        <title>Integrating genomic resources of turbot (Scophthalmus maximus) in depth evaluation of genetic and physical mapping variation across individuals.</title>
        <authorList>
            <person name="Martinez P."/>
        </authorList>
    </citation>
    <scope>NUCLEOTIDE SEQUENCE [LARGE SCALE GENOMIC DNA]</scope>
</reference>
<dbReference type="EMBL" id="CP026256">
    <property type="protein sequence ID" value="AWP13459.1"/>
    <property type="molecule type" value="Genomic_DNA"/>
</dbReference>
<dbReference type="Proteomes" id="UP000246464">
    <property type="component" value="Chromosome 14"/>
</dbReference>
<gene>
    <name evidence="1" type="ORF">SMAX5B_018309</name>
</gene>
<sequence>MDLQLPTVREKLFTDGSGFPKDPPVGCLSKMGGAESCQRNRSANEASEGGGLLNWDTHSTRVKVNGVRLL</sequence>
<organism evidence="1 2">
    <name type="scientific">Scophthalmus maximus</name>
    <name type="common">Turbot</name>
    <name type="synonym">Psetta maxima</name>
    <dbReference type="NCBI Taxonomy" id="52904"/>
    <lineage>
        <taxon>Eukaryota</taxon>
        <taxon>Metazoa</taxon>
        <taxon>Chordata</taxon>
        <taxon>Craniata</taxon>
        <taxon>Vertebrata</taxon>
        <taxon>Euteleostomi</taxon>
        <taxon>Actinopterygii</taxon>
        <taxon>Neopterygii</taxon>
        <taxon>Teleostei</taxon>
        <taxon>Neoteleostei</taxon>
        <taxon>Acanthomorphata</taxon>
        <taxon>Carangaria</taxon>
        <taxon>Pleuronectiformes</taxon>
        <taxon>Pleuronectoidei</taxon>
        <taxon>Scophthalmidae</taxon>
        <taxon>Scophthalmus</taxon>
    </lineage>
</organism>
<evidence type="ECO:0000313" key="2">
    <source>
        <dbReference type="Proteomes" id="UP000246464"/>
    </source>
</evidence>
<evidence type="ECO:0000313" key="1">
    <source>
        <dbReference type="EMBL" id="AWP13459.1"/>
    </source>
</evidence>